<evidence type="ECO:0000313" key="6">
    <source>
        <dbReference type="Proteomes" id="UP000828390"/>
    </source>
</evidence>
<keyword evidence="1" id="KW-0677">Repeat</keyword>
<evidence type="ECO:0000256" key="1">
    <source>
        <dbReference type="ARBA" id="ARBA00022737"/>
    </source>
</evidence>
<evidence type="ECO:0000256" key="3">
    <source>
        <dbReference type="PROSITE-ProRule" id="PRU00176"/>
    </source>
</evidence>
<dbReference type="Gene3D" id="3.30.70.330">
    <property type="match status" value="2"/>
</dbReference>
<feature type="domain" description="RRM" evidence="4">
    <location>
        <begin position="61"/>
        <end position="138"/>
    </location>
</feature>
<accession>A0A9D4RF10</accession>
<evidence type="ECO:0000313" key="5">
    <source>
        <dbReference type="EMBL" id="KAH3866116.1"/>
    </source>
</evidence>
<dbReference type="SMART" id="SM00360">
    <property type="entry name" value="RRM"/>
    <property type="match status" value="1"/>
</dbReference>
<name>A0A9D4RF10_DREPO</name>
<comment type="caution">
    <text evidence="5">The sequence shown here is derived from an EMBL/GenBank/DDBJ whole genome shotgun (WGS) entry which is preliminary data.</text>
</comment>
<dbReference type="PANTHER" id="PTHR48032:SF6">
    <property type="entry name" value="RNA-BINDING (RRM_RBD_RNP MOTIFS) FAMILY PROTEIN"/>
    <property type="match status" value="1"/>
</dbReference>
<evidence type="ECO:0000256" key="2">
    <source>
        <dbReference type="ARBA" id="ARBA00022884"/>
    </source>
</evidence>
<dbReference type="Proteomes" id="UP000828390">
    <property type="component" value="Unassembled WGS sequence"/>
</dbReference>
<dbReference type="GO" id="GO:0003729">
    <property type="term" value="F:mRNA binding"/>
    <property type="evidence" value="ECO:0007669"/>
    <property type="project" value="TreeGrafter"/>
</dbReference>
<keyword evidence="6" id="KW-1185">Reference proteome</keyword>
<dbReference type="SUPFAM" id="SSF54928">
    <property type="entry name" value="RNA-binding domain, RBD"/>
    <property type="match status" value="2"/>
</dbReference>
<dbReference type="Pfam" id="PF00076">
    <property type="entry name" value="RRM_1"/>
    <property type="match status" value="1"/>
</dbReference>
<protein>
    <recommendedName>
        <fullName evidence="4">RRM domain-containing protein</fullName>
    </recommendedName>
</protein>
<reference evidence="5" key="1">
    <citation type="journal article" date="2019" name="bioRxiv">
        <title>The Genome of the Zebra Mussel, Dreissena polymorpha: A Resource for Invasive Species Research.</title>
        <authorList>
            <person name="McCartney M.A."/>
            <person name="Auch B."/>
            <person name="Kono T."/>
            <person name="Mallez S."/>
            <person name="Zhang Y."/>
            <person name="Obille A."/>
            <person name="Becker A."/>
            <person name="Abrahante J.E."/>
            <person name="Garbe J."/>
            <person name="Badalamenti J.P."/>
            <person name="Herman A."/>
            <person name="Mangelson H."/>
            <person name="Liachko I."/>
            <person name="Sullivan S."/>
            <person name="Sone E.D."/>
            <person name="Koren S."/>
            <person name="Silverstein K.A.T."/>
            <person name="Beckman K.B."/>
            <person name="Gohl D.M."/>
        </authorList>
    </citation>
    <scope>NUCLEOTIDE SEQUENCE</scope>
    <source>
        <strain evidence="5">Duluth1</strain>
        <tissue evidence="5">Whole animal</tissue>
    </source>
</reference>
<organism evidence="5 6">
    <name type="scientific">Dreissena polymorpha</name>
    <name type="common">Zebra mussel</name>
    <name type="synonym">Mytilus polymorpha</name>
    <dbReference type="NCBI Taxonomy" id="45954"/>
    <lineage>
        <taxon>Eukaryota</taxon>
        <taxon>Metazoa</taxon>
        <taxon>Spiralia</taxon>
        <taxon>Lophotrochozoa</taxon>
        <taxon>Mollusca</taxon>
        <taxon>Bivalvia</taxon>
        <taxon>Autobranchia</taxon>
        <taxon>Heteroconchia</taxon>
        <taxon>Euheterodonta</taxon>
        <taxon>Imparidentia</taxon>
        <taxon>Neoheterodontei</taxon>
        <taxon>Myida</taxon>
        <taxon>Dreissenoidea</taxon>
        <taxon>Dreissenidae</taxon>
        <taxon>Dreissena</taxon>
    </lineage>
</organism>
<sequence length="159" mass="17950">MMAHQTKRSRSFGFVTYQELSKVEDCIACRPHVVYRRTVDTKRDMPKVGKNAMNEKKESVYKLFVGGIKDQSTSASIEKEMTQFGAVRHVELKMDKTTGMHKGFCFVTFEETDYVDKAVLIKNIKIDGKEVEMKKAAANPSRGGGRYRDCMDSGKGMCG</sequence>
<reference evidence="5" key="2">
    <citation type="submission" date="2020-11" db="EMBL/GenBank/DDBJ databases">
        <authorList>
            <person name="McCartney M.A."/>
            <person name="Auch B."/>
            <person name="Kono T."/>
            <person name="Mallez S."/>
            <person name="Becker A."/>
            <person name="Gohl D.M."/>
            <person name="Silverstein K.A.T."/>
            <person name="Koren S."/>
            <person name="Bechman K.B."/>
            <person name="Herman A."/>
            <person name="Abrahante J.E."/>
            <person name="Garbe J."/>
        </authorList>
    </citation>
    <scope>NUCLEOTIDE SEQUENCE</scope>
    <source>
        <strain evidence="5">Duluth1</strain>
        <tissue evidence="5">Whole animal</tissue>
    </source>
</reference>
<dbReference type="PROSITE" id="PS50102">
    <property type="entry name" value="RRM"/>
    <property type="match status" value="1"/>
</dbReference>
<evidence type="ECO:0000259" key="4">
    <source>
        <dbReference type="PROSITE" id="PS50102"/>
    </source>
</evidence>
<dbReference type="InterPro" id="IPR000504">
    <property type="entry name" value="RRM_dom"/>
</dbReference>
<dbReference type="InterPro" id="IPR012677">
    <property type="entry name" value="Nucleotide-bd_a/b_plait_sf"/>
</dbReference>
<proteinExistence type="predicted"/>
<dbReference type="EMBL" id="JAIWYP010000002">
    <property type="protein sequence ID" value="KAH3866116.1"/>
    <property type="molecule type" value="Genomic_DNA"/>
</dbReference>
<keyword evidence="2 3" id="KW-0694">RNA-binding</keyword>
<dbReference type="GO" id="GO:0006417">
    <property type="term" value="P:regulation of translation"/>
    <property type="evidence" value="ECO:0007669"/>
    <property type="project" value="TreeGrafter"/>
</dbReference>
<dbReference type="InterPro" id="IPR035979">
    <property type="entry name" value="RBD_domain_sf"/>
</dbReference>
<dbReference type="AlphaFoldDB" id="A0A9D4RF10"/>
<gene>
    <name evidence="5" type="ORF">DPMN_029170</name>
</gene>
<dbReference type="PANTHER" id="PTHR48032">
    <property type="entry name" value="RNA-BINDING PROTEIN MUSASHI HOMOLOG RBP6"/>
    <property type="match status" value="1"/>
</dbReference>